<name>A0A9Q0DJI1_9TELE</name>
<gene>
    <name evidence="1" type="ORF">NHX12_009517</name>
</gene>
<sequence length="87" mass="10089">MRRREKRLLQVAGLLIAALLFVPNVGLWSLYKDRVPDRDRVPDTRDGPAVAPQLPRQVINRVGLVGEGQESVRRRDWHDYQTMKRDA</sequence>
<evidence type="ECO:0000313" key="1">
    <source>
        <dbReference type="EMBL" id="KAJ3588663.1"/>
    </source>
</evidence>
<accession>A0A9Q0DJI1</accession>
<comment type="caution">
    <text evidence="1">The sequence shown here is derived from an EMBL/GenBank/DDBJ whole genome shotgun (WGS) entry which is preliminary data.</text>
</comment>
<organism evidence="1 2">
    <name type="scientific">Muraenolepis orangiensis</name>
    <name type="common">Patagonian moray cod</name>
    <dbReference type="NCBI Taxonomy" id="630683"/>
    <lineage>
        <taxon>Eukaryota</taxon>
        <taxon>Metazoa</taxon>
        <taxon>Chordata</taxon>
        <taxon>Craniata</taxon>
        <taxon>Vertebrata</taxon>
        <taxon>Euteleostomi</taxon>
        <taxon>Actinopterygii</taxon>
        <taxon>Neopterygii</taxon>
        <taxon>Teleostei</taxon>
        <taxon>Neoteleostei</taxon>
        <taxon>Acanthomorphata</taxon>
        <taxon>Zeiogadaria</taxon>
        <taxon>Gadariae</taxon>
        <taxon>Gadiformes</taxon>
        <taxon>Muraenolepidoidei</taxon>
        <taxon>Muraenolepididae</taxon>
        <taxon>Muraenolepis</taxon>
    </lineage>
</organism>
<keyword evidence="2" id="KW-1185">Reference proteome</keyword>
<reference evidence="1" key="1">
    <citation type="submission" date="2022-07" db="EMBL/GenBank/DDBJ databases">
        <title>Chromosome-level genome of Muraenolepis orangiensis.</title>
        <authorList>
            <person name="Kim J."/>
        </authorList>
    </citation>
    <scope>NUCLEOTIDE SEQUENCE</scope>
    <source>
        <strain evidence="1">KU_S4_2022</strain>
        <tissue evidence="1">Muscle</tissue>
    </source>
</reference>
<protein>
    <submittedName>
        <fullName evidence="1">Uncharacterized protein</fullName>
    </submittedName>
</protein>
<dbReference type="EMBL" id="JANIIK010000115">
    <property type="protein sequence ID" value="KAJ3588663.1"/>
    <property type="molecule type" value="Genomic_DNA"/>
</dbReference>
<dbReference type="Proteomes" id="UP001148018">
    <property type="component" value="Unassembled WGS sequence"/>
</dbReference>
<proteinExistence type="predicted"/>
<dbReference type="OrthoDB" id="8949303at2759"/>
<dbReference type="AlphaFoldDB" id="A0A9Q0DJI1"/>
<evidence type="ECO:0000313" key="2">
    <source>
        <dbReference type="Proteomes" id="UP001148018"/>
    </source>
</evidence>
<feature type="non-terminal residue" evidence="1">
    <location>
        <position position="87"/>
    </location>
</feature>